<gene>
    <name evidence="2" type="ORF">Taro_007506</name>
</gene>
<keyword evidence="1" id="KW-0812">Transmembrane</keyword>
<keyword evidence="1" id="KW-0472">Membrane</keyword>
<accession>A0A843TZ51</accession>
<evidence type="ECO:0000313" key="2">
    <source>
        <dbReference type="EMBL" id="MQL75137.1"/>
    </source>
</evidence>
<feature type="transmembrane region" description="Helical" evidence="1">
    <location>
        <begin position="184"/>
        <end position="209"/>
    </location>
</feature>
<proteinExistence type="predicted"/>
<comment type="caution">
    <text evidence="2">The sequence shown here is derived from an EMBL/GenBank/DDBJ whole genome shotgun (WGS) entry which is preliminary data.</text>
</comment>
<dbReference type="EMBL" id="NMUH01000237">
    <property type="protein sequence ID" value="MQL75137.1"/>
    <property type="molecule type" value="Genomic_DNA"/>
</dbReference>
<dbReference type="AlphaFoldDB" id="A0A843TZ51"/>
<reference evidence="2" key="1">
    <citation type="submission" date="2017-07" db="EMBL/GenBank/DDBJ databases">
        <title>Taro Niue Genome Assembly and Annotation.</title>
        <authorList>
            <person name="Atibalentja N."/>
            <person name="Keating K."/>
            <person name="Fields C.J."/>
        </authorList>
    </citation>
    <scope>NUCLEOTIDE SEQUENCE</scope>
    <source>
        <strain evidence="2">Niue_2</strain>
        <tissue evidence="2">Leaf</tissue>
    </source>
</reference>
<name>A0A843TZ51_COLES</name>
<organism evidence="2 3">
    <name type="scientific">Colocasia esculenta</name>
    <name type="common">Wild taro</name>
    <name type="synonym">Arum esculentum</name>
    <dbReference type="NCBI Taxonomy" id="4460"/>
    <lineage>
        <taxon>Eukaryota</taxon>
        <taxon>Viridiplantae</taxon>
        <taxon>Streptophyta</taxon>
        <taxon>Embryophyta</taxon>
        <taxon>Tracheophyta</taxon>
        <taxon>Spermatophyta</taxon>
        <taxon>Magnoliopsida</taxon>
        <taxon>Liliopsida</taxon>
        <taxon>Araceae</taxon>
        <taxon>Aroideae</taxon>
        <taxon>Colocasieae</taxon>
        <taxon>Colocasia</taxon>
    </lineage>
</organism>
<keyword evidence="3" id="KW-1185">Reference proteome</keyword>
<dbReference type="Proteomes" id="UP000652761">
    <property type="component" value="Unassembled WGS sequence"/>
</dbReference>
<evidence type="ECO:0000313" key="3">
    <source>
        <dbReference type="Proteomes" id="UP000652761"/>
    </source>
</evidence>
<evidence type="ECO:0000256" key="1">
    <source>
        <dbReference type="SAM" id="Phobius"/>
    </source>
</evidence>
<keyword evidence="1" id="KW-1133">Transmembrane helix</keyword>
<sequence>MARHDISRGVVPVGRDLIVTRLTVAIRVAVAMHFPVAIGFAVATPCPIAIWLVSRRPSPQQFGVVLLCYPACSPGARHLRACPRSERLLQFPGTPILRSLLREVSGLRAYSSRQPSLGHRGRLEFYLVQASQSLVSLPLSALVPEPRSGVRREAATRTGDGVACVVCFCGGSVSPLQASKACGLWVPLLAASGGGLVVVVVTIPVLLVVPARFPISTVAPFLGVSPQWHRRVWLPDLVVYPGSVVRDLGGCPEGCFRSMPDFVARGSSSRELGVGRVAEAAVAPCVVSSSESECCGLLYQSELRVVFCKSSGSVGGDANIGVLGGAPGGRVVTVCGSHAWFVCMLQRVATVAVPRAWRVWLLGVHAVVAQLVVDSLAVVLLYGGRLQASPGAVLLVIFDVLCAELHRGLSAATLACGCVGLVLTGCELGCIAWLPCVLVRFPRTVAVVLVRVSLRTNGALEVLVEMVV</sequence>
<protein>
    <submittedName>
        <fullName evidence="2">Uncharacterized protein</fullName>
    </submittedName>
</protein>